<evidence type="ECO:0000313" key="3">
    <source>
        <dbReference type="Proteomes" id="UP000518300"/>
    </source>
</evidence>
<dbReference type="SUPFAM" id="SSF141571">
    <property type="entry name" value="Pentapeptide repeat-like"/>
    <property type="match status" value="2"/>
</dbReference>
<comment type="caution">
    <text evidence="2">The sequence shown here is derived from an EMBL/GenBank/DDBJ whole genome shotgun (WGS) entry which is preliminary data.</text>
</comment>
<keyword evidence="1" id="KW-1133">Transmembrane helix</keyword>
<keyword evidence="3" id="KW-1185">Reference proteome</keyword>
<dbReference type="Gene3D" id="2.160.20.80">
    <property type="entry name" value="E3 ubiquitin-protein ligase SopA"/>
    <property type="match status" value="2"/>
</dbReference>
<dbReference type="AlphaFoldDB" id="A0A848LCZ8"/>
<name>A0A848LCZ8_9BACT</name>
<protein>
    <submittedName>
        <fullName evidence="2">Pentapeptide repeat-containing protein</fullName>
    </submittedName>
</protein>
<dbReference type="RefSeq" id="WP_169343419.1">
    <property type="nucleotide sequence ID" value="NZ_JABBJJ010000013.1"/>
</dbReference>
<feature type="transmembrane region" description="Helical" evidence="1">
    <location>
        <begin position="26"/>
        <end position="45"/>
    </location>
</feature>
<dbReference type="PANTHER" id="PTHR14136">
    <property type="entry name" value="BTB_POZ DOMAIN-CONTAINING PROTEIN KCTD9"/>
    <property type="match status" value="1"/>
</dbReference>
<dbReference type="InterPro" id="IPR051082">
    <property type="entry name" value="Pentapeptide-BTB/POZ_domain"/>
</dbReference>
<dbReference type="PANTHER" id="PTHR14136:SF17">
    <property type="entry name" value="BTB_POZ DOMAIN-CONTAINING PROTEIN KCTD9"/>
    <property type="match status" value="1"/>
</dbReference>
<organism evidence="2 3">
    <name type="scientific">Pyxidicoccus fallax</name>
    <dbReference type="NCBI Taxonomy" id="394095"/>
    <lineage>
        <taxon>Bacteria</taxon>
        <taxon>Pseudomonadati</taxon>
        <taxon>Myxococcota</taxon>
        <taxon>Myxococcia</taxon>
        <taxon>Myxococcales</taxon>
        <taxon>Cystobacterineae</taxon>
        <taxon>Myxococcaceae</taxon>
        <taxon>Pyxidicoccus</taxon>
    </lineage>
</organism>
<reference evidence="2 3" key="1">
    <citation type="submission" date="2020-04" db="EMBL/GenBank/DDBJ databases">
        <title>Draft genome of Pyxidicoccus fallax type strain.</title>
        <authorList>
            <person name="Whitworth D.E."/>
        </authorList>
    </citation>
    <scope>NUCLEOTIDE SEQUENCE [LARGE SCALE GENOMIC DNA]</scope>
    <source>
        <strain evidence="2 3">DSM 14698</strain>
    </source>
</reference>
<keyword evidence="1" id="KW-0472">Membrane</keyword>
<keyword evidence="1" id="KW-0812">Transmembrane</keyword>
<gene>
    <name evidence="2" type="ORF">HG543_04610</name>
</gene>
<feature type="transmembrane region" description="Helical" evidence="1">
    <location>
        <begin position="65"/>
        <end position="83"/>
    </location>
</feature>
<dbReference type="EMBL" id="JABBJJ010000013">
    <property type="protein sequence ID" value="NMO14141.1"/>
    <property type="molecule type" value="Genomic_DNA"/>
</dbReference>
<dbReference type="Proteomes" id="UP000518300">
    <property type="component" value="Unassembled WGS sequence"/>
</dbReference>
<evidence type="ECO:0000256" key="1">
    <source>
        <dbReference type="SAM" id="Phobius"/>
    </source>
</evidence>
<sequence length="727" mass="80129">MTEQSDMKSGVSVESQRTHQPMWHTWTRLLGIAGTLLLGIGMGVAWERLTIHSLIPLILNATLPYLAGISTTLFVAAIVFFILRQIVRSSITGGRISEIKEIAGQELERAASVWLYGVREVTWESGRAERLKKLRDAAFSAMKLLMATWGLRSSIWLITVLLGGTVAFASLIVSYMQIERLDMQNRLLETQNRIALQDQAAQTMQAQADSAHSQIAEILLNPDSTEESQTFALRSIPHAIQMSVHRAKNNADGPAGIARDFPNLERVRGVLRAFMRQDRMRSALRRAGLSNYGQKNESIPWSVLLQEARPQGEVSTALLEVLHQLGPASMDNLGACLWNVRVDSETEDLPPARPPPAVVARKREYDLRHIERSELRGLQAPFLFFDANGKESNLSGDILFPPDVDLAGANFDGARLDHVNLNGARLDFASFRGSYLFAAQFNDASMEGTDLRGADLTHARFHGVQAIDARFQGAEIENGEFFGATLRGARFEGADLHSCKFNGADLHSARMNGSTITEAQFIRANMYNADLTNSEAGASDFSGANMSEVATVNAQMGRSLFYSTDFFGANLGGADFSLGQFQVASLAHRCTTFNRKWHGPVEYCVIAQSDDPDRRELLSQGQPANFGEANTGGFRRATLGRVHIWQVSNESAALRWLQENWHLPERRARKMGWSETPPEASLDGFARDVVPALKMTITADTNFTGANLTGVKLHPALRNAVRLGHAP</sequence>
<dbReference type="Pfam" id="PF00805">
    <property type="entry name" value="Pentapeptide"/>
    <property type="match status" value="3"/>
</dbReference>
<dbReference type="InterPro" id="IPR001646">
    <property type="entry name" value="5peptide_repeat"/>
</dbReference>
<evidence type="ECO:0000313" key="2">
    <source>
        <dbReference type="EMBL" id="NMO14141.1"/>
    </source>
</evidence>
<accession>A0A848LCZ8</accession>
<feature type="transmembrane region" description="Helical" evidence="1">
    <location>
        <begin position="155"/>
        <end position="176"/>
    </location>
</feature>
<proteinExistence type="predicted"/>